<comment type="caution">
    <text evidence="3">The sequence shown here is derived from an EMBL/GenBank/DDBJ whole genome shotgun (WGS) entry which is preliminary data.</text>
</comment>
<keyword evidence="1" id="KW-0479">Metal-binding</keyword>
<dbReference type="SUPFAM" id="SSF51366">
    <property type="entry name" value="Ribulose-phoshate binding barrel"/>
    <property type="match status" value="1"/>
</dbReference>
<dbReference type="InterPro" id="IPR013785">
    <property type="entry name" value="Aldolase_TIM"/>
</dbReference>
<dbReference type="GO" id="GO:0016857">
    <property type="term" value="F:racemase and epimerase activity, acting on carbohydrates and derivatives"/>
    <property type="evidence" value="ECO:0007669"/>
    <property type="project" value="InterPro"/>
</dbReference>
<protein>
    <recommendedName>
        <fullName evidence="5">Ribulose-phosphate 3-epimerase</fullName>
    </recommendedName>
</protein>
<organism evidence="3 4">
    <name type="scientific">Candidatus Zambryskibacteria bacterium RIFCSPLOWO2_01_FULL_43_17</name>
    <dbReference type="NCBI Taxonomy" id="1802760"/>
    <lineage>
        <taxon>Bacteria</taxon>
        <taxon>Candidatus Zambryskiibacteriota</taxon>
    </lineage>
</organism>
<gene>
    <name evidence="3" type="ORF">A2920_02075</name>
</gene>
<evidence type="ECO:0000256" key="1">
    <source>
        <dbReference type="ARBA" id="ARBA00022723"/>
    </source>
</evidence>
<dbReference type="Gene3D" id="3.20.20.70">
    <property type="entry name" value="Aldolase class I"/>
    <property type="match status" value="1"/>
</dbReference>
<reference evidence="3 4" key="1">
    <citation type="journal article" date="2016" name="Nat. Commun.">
        <title>Thousands of microbial genomes shed light on interconnected biogeochemical processes in an aquifer system.</title>
        <authorList>
            <person name="Anantharaman K."/>
            <person name="Brown C.T."/>
            <person name="Hug L.A."/>
            <person name="Sharon I."/>
            <person name="Castelle C.J."/>
            <person name="Probst A.J."/>
            <person name="Thomas B.C."/>
            <person name="Singh A."/>
            <person name="Wilkins M.J."/>
            <person name="Karaoz U."/>
            <person name="Brodie E.L."/>
            <person name="Williams K.H."/>
            <person name="Hubbard S.S."/>
            <person name="Banfield J.F."/>
        </authorList>
    </citation>
    <scope>NUCLEOTIDE SEQUENCE [LARGE SCALE GENOMIC DNA]</scope>
</reference>
<dbReference type="PANTHER" id="PTHR11749">
    <property type="entry name" value="RIBULOSE-5-PHOSPHATE-3-EPIMERASE"/>
    <property type="match status" value="1"/>
</dbReference>
<sequence length="194" mass="21795">SEKSWPNIAPNDPDFLRIIHEEEGFPYWEDFDFEFDLMVADPMDEVQKWISAGAKRIVAHYESFKDKDKLQNFIESFNQNYRSDGSIISTELGIGINMETPDEVIDPIVSKINFVQFMGIDTIGRQGEPFDAGVLEKIKDLRSRFPNLIVSIDGGVNMESAPKLVAAGVNRLVMGSSIFGSDDIAGTIEELRDL</sequence>
<evidence type="ECO:0000313" key="4">
    <source>
        <dbReference type="Proteomes" id="UP000179283"/>
    </source>
</evidence>
<proteinExistence type="predicted"/>
<evidence type="ECO:0000313" key="3">
    <source>
        <dbReference type="EMBL" id="OHB04690.1"/>
    </source>
</evidence>
<dbReference type="GO" id="GO:0046872">
    <property type="term" value="F:metal ion binding"/>
    <property type="evidence" value="ECO:0007669"/>
    <property type="project" value="UniProtKB-KW"/>
</dbReference>
<dbReference type="GO" id="GO:0005975">
    <property type="term" value="P:carbohydrate metabolic process"/>
    <property type="evidence" value="ECO:0007669"/>
    <property type="project" value="InterPro"/>
</dbReference>
<accession>A0A1G2U6R0</accession>
<dbReference type="InterPro" id="IPR000056">
    <property type="entry name" value="Ribul_P_3_epim-like"/>
</dbReference>
<dbReference type="EMBL" id="MHWD01000007">
    <property type="protein sequence ID" value="OHB04690.1"/>
    <property type="molecule type" value="Genomic_DNA"/>
</dbReference>
<feature type="non-terminal residue" evidence="3">
    <location>
        <position position="1"/>
    </location>
</feature>
<evidence type="ECO:0008006" key="5">
    <source>
        <dbReference type="Google" id="ProtNLM"/>
    </source>
</evidence>
<keyword evidence="2" id="KW-0413">Isomerase</keyword>
<dbReference type="Proteomes" id="UP000179283">
    <property type="component" value="Unassembled WGS sequence"/>
</dbReference>
<name>A0A1G2U6R0_9BACT</name>
<evidence type="ECO:0000256" key="2">
    <source>
        <dbReference type="ARBA" id="ARBA00023235"/>
    </source>
</evidence>
<dbReference type="Pfam" id="PF00834">
    <property type="entry name" value="Ribul_P_3_epim"/>
    <property type="match status" value="1"/>
</dbReference>
<dbReference type="AlphaFoldDB" id="A0A1G2U6R0"/>
<dbReference type="InterPro" id="IPR011060">
    <property type="entry name" value="RibuloseP-bd_barrel"/>
</dbReference>